<proteinExistence type="predicted"/>
<reference evidence="2 3" key="1">
    <citation type="submission" date="2019-04" db="EMBL/GenBank/DDBJ databases">
        <title>Draft genome sequence of Robertkochia marina CC-AMO-30D.</title>
        <authorList>
            <person name="Hameed A."/>
            <person name="Lin S.-Y."/>
            <person name="Shahina M."/>
            <person name="Lai W.-A."/>
            <person name="Young C.-C."/>
        </authorList>
    </citation>
    <scope>NUCLEOTIDE SEQUENCE [LARGE SCALE GENOMIC DNA]</scope>
    <source>
        <strain evidence="2 3">CC-AMO-30D</strain>
    </source>
</reference>
<name>A0A4S3LYH0_9FLAO</name>
<protein>
    <submittedName>
        <fullName evidence="2">DUF4856 domain-containing protein</fullName>
    </submittedName>
</protein>
<dbReference type="EMBL" id="SSMC01000004">
    <property type="protein sequence ID" value="THD65837.1"/>
    <property type="molecule type" value="Genomic_DNA"/>
</dbReference>
<dbReference type="Proteomes" id="UP000305939">
    <property type="component" value="Unassembled WGS sequence"/>
</dbReference>
<accession>A0A4S3LYH0</accession>
<comment type="caution">
    <text evidence="2">The sequence shown here is derived from an EMBL/GenBank/DDBJ whole genome shotgun (WGS) entry which is preliminary data.</text>
</comment>
<keyword evidence="1" id="KW-0732">Signal</keyword>
<feature type="chain" id="PRO_5020961844" evidence="1">
    <location>
        <begin position="25"/>
        <end position="398"/>
    </location>
</feature>
<evidence type="ECO:0000313" key="3">
    <source>
        <dbReference type="Proteomes" id="UP000305939"/>
    </source>
</evidence>
<dbReference type="InterPro" id="IPR032331">
    <property type="entry name" value="DUF4856"/>
</dbReference>
<keyword evidence="3" id="KW-1185">Reference proteome</keyword>
<organism evidence="2 3">
    <name type="scientific">Robertkochia marina</name>
    <dbReference type="NCBI Taxonomy" id="1227945"/>
    <lineage>
        <taxon>Bacteria</taxon>
        <taxon>Pseudomonadati</taxon>
        <taxon>Bacteroidota</taxon>
        <taxon>Flavobacteriia</taxon>
        <taxon>Flavobacteriales</taxon>
        <taxon>Flavobacteriaceae</taxon>
        <taxon>Robertkochia</taxon>
    </lineage>
</organism>
<dbReference type="Pfam" id="PF16148">
    <property type="entry name" value="DUF4856"/>
    <property type="match status" value="1"/>
</dbReference>
<evidence type="ECO:0000313" key="2">
    <source>
        <dbReference type="EMBL" id="THD65837.1"/>
    </source>
</evidence>
<dbReference type="OrthoDB" id="5498726at2"/>
<dbReference type="AlphaFoldDB" id="A0A4S3LYH0"/>
<dbReference type="RefSeq" id="WP_136337120.1">
    <property type="nucleotide sequence ID" value="NZ_QXMP01000016.1"/>
</dbReference>
<feature type="signal peptide" evidence="1">
    <location>
        <begin position="1"/>
        <end position="24"/>
    </location>
</feature>
<sequence length="398" mass="43300">MRKYILGAAALSLTLLSCSNDDDACDNCGIEAPASYEFTRNGASTVSFSGQTTRILMAEELIAGLLDPAKDAATLTAMFTHAEGDADFSSTELNSSDKNIYSKTAASRDFFSTNTTLSNQIKSDFQGWIDAQVEEVYPVWQQEAAPNVPGFIQEAGGGATRYVNAKGLEYDQAFAKGLIGALMTDQMLNNYLSVSVLDEGSNIENNNAGITEEGKSYTTMEHKWDEAYGYLYGTSASPANPGLGEDSFLSKYLGRVEGDEDFAGIADEIFDAFALGRQAITDKDYELRDIQANIIREKISEIIAIRAVYYLEYGKDAMQAGDMGAAFHDLSEGFGFIYSLQFTRMPGTNAPYFTSEEVNAYLETLMAGNGFWDVDAATLESMASEIASRFDFTVAEAL</sequence>
<evidence type="ECO:0000256" key="1">
    <source>
        <dbReference type="SAM" id="SignalP"/>
    </source>
</evidence>
<gene>
    <name evidence="2" type="ORF">E7Z59_14755</name>
</gene>
<dbReference type="PROSITE" id="PS51257">
    <property type="entry name" value="PROKAR_LIPOPROTEIN"/>
    <property type="match status" value="1"/>
</dbReference>